<proteinExistence type="evidence at transcript level"/>
<dbReference type="InterPro" id="IPR026960">
    <property type="entry name" value="RVT-Znf"/>
</dbReference>
<reference evidence="2" key="2">
    <citation type="journal article" date="2015" name="J. Proteomics">
        <title>Sexual differences in the sialomes of the zebra tick, Rhipicephalus pulchellus.</title>
        <authorList>
            <person name="Tan A.W."/>
            <person name="Francischetti I.M."/>
            <person name="Slovak M."/>
            <person name="Kini R.M."/>
            <person name="Ribeiro J.M."/>
        </authorList>
    </citation>
    <scope>NUCLEOTIDE SEQUENCE</scope>
    <source>
        <tissue evidence="2">Salivary gland</tissue>
    </source>
</reference>
<protein>
    <recommendedName>
        <fullName evidence="1">Reverse transcriptase zinc-binding domain-containing protein</fullName>
    </recommendedName>
</protein>
<reference evidence="2" key="1">
    <citation type="submission" date="2012-11" db="EMBL/GenBank/DDBJ databases">
        <authorList>
            <person name="Lucero-Rivera Y.E."/>
            <person name="Tovar-Ramirez D."/>
        </authorList>
    </citation>
    <scope>NUCLEOTIDE SEQUENCE</scope>
    <source>
        <tissue evidence="2">Salivary gland</tissue>
    </source>
</reference>
<dbReference type="Pfam" id="PF13966">
    <property type="entry name" value="zf-RVT"/>
    <property type="match status" value="1"/>
</dbReference>
<organism evidence="2">
    <name type="scientific">Rhipicephalus pulchellus</name>
    <name type="common">Yellow backed tick</name>
    <name type="synonym">Dermacentor pulchellus</name>
    <dbReference type="NCBI Taxonomy" id="72859"/>
    <lineage>
        <taxon>Eukaryota</taxon>
        <taxon>Metazoa</taxon>
        <taxon>Ecdysozoa</taxon>
        <taxon>Arthropoda</taxon>
        <taxon>Chelicerata</taxon>
        <taxon>Arachnida</taxon>
        <taxon>Acari</taxon>
        <taxon>Parasitiformes</taxon>
        <taxon>Ixodida</taxon>
        <taxon>Ixodoidea</taxon>
        <taxon>Ixodidae</taxon>
        <taxon>Rhipicephalinae</taxon>
        <taxon>Rhipicephalus</taxon>
        <taxon>Rhipicephalus</taxon>
    </lineage>
</organism>
<evidence type="ECO:0000259" key="1">
    <source>
        <dbReference type="Pfam" id="PF13966"/>
    </source>
</evidence>
<accession>L7LYP6</accession>
<name>L7LYP6_RHIPC</name>
<feature type="domain" description="Reverse transcriptase zinc-binding" evidence="1">
    <location>
        <begin position="3"/>
        <end position="61"/>
    </location>
</feature>
<evidence type="ECO:0000313" key="2">
    <source>
        <dbReference type="EMBL" id="JAA57186.1"/>
    </source>
</evidence>
<dbReference type="EMBL" id="GACK01007848">
    <property type="protein sequence ID" value="JAA57186.1"/>
    <property type="molecule type" value="mRNA"/>
</dbReference>
<sequence>MQVAPNAKTFFFKLRSGTLPVRAFLEERGFYMPWGSDCLICNQPETIDHVFLHCWEGLYFWDVLQRTIKKKFPLDPHGIRYLAIENEDGLPFDLIMLTALHSIWRSRMAGFYCDPDRRPARQYFKDSISRLIEVEKTNECVPSWLNRVEALLTMKEF</sequence>
<dbReference type="AlphaFoldDB" id="L7LYP6"/>